<feature type="signal peptide" evidence="1">
    <location>
        <begin position="1"/>
        <end position="27"/>
    </location>
</feature>
<reference evidence="2" key="1">
    <citation type="submission" date="2024-05" db="EMBL/GenBank/DDBJ databases">
        <authorList>
            <person name="Kim S."/>
            <person name="Heo J."/>
            <person name="Choi H."/>
            <person name="Choi Y."/>
            <person name="Kwon S.-W."/>
            <person name="Kim Y."/>
        </authorList>
    </citation>
    <scope>NUCLEOTIDE SEQUENCE</scope>
    <source>
        <strain evidence="2">KACC 23698</strain>
    </source>
</reference>
<sequence>MISPRILTLQAFAAGALLVGGLTGAQAAPLPPVAAAPAAQAEGGLATTVQWGPGYGYGGPRRHYWGGGYGYARPYYGPPRWGGPRCRVVRRWDPYFGGFRVTRRCW</sequence>
<dbReference type="AlphaFoldDB" id="A0AAU7JEK7"/>
<organism evidence="2">
    <name type="scientific">Alsobacter sp. KACC 23698</name>
    <dbReference type="NCBI Taxonomy" id="3149229"/>
    <lineage>
        <taxon>Bacteria</taxon>
        <taxon>Pseudomonadati</taxon>
        <taxon>Pseudomonadota</taxon>
        <taxon>Alphaproteobacteria</taxon>
        <taxon>Hyphomicrobiales</taxon>
        <taxon>Alsobacteraceae</taxon>
        <taxon>Alsobacter</taxon>
    </lineage>
</organism>
<gene>
    <name evidence="2" type="ORF">ABEG18_23910</name>
</gene>
<keyword evidence="1" id="KW-0732">Signal</keyword>
<evidence type="ECO:0008006" key="3">
    <source>
        <dbReference type="Google" id="ProtNLM"/>
    </source>
</evidence>
<evidence type="ECO:0000313" key="2">
    <source>
        <dbReference type="EMBL" id="XBO38703.1"/>
    </source>
</evidence>
<proteinExistence type="predicted"/>
<evidence type="ECO:0000256" key="1">
    <source>
        <dbReference type="SAM" id="SignalP"/>
    </source>
</evidence>
<dbReference type="EMBL" id="CP157484">
    <property type="protein sequence ID" value="XBO38703.1"/>
    <property type="molecule type" value="Genomic_DNA"/>
</dbReference>
<accession>A0AAU7JEK7</accession>
<dbReference type="RefSeq" id="WP_406855544.1">
    <property type="nucleotide sequence ID" value="NZ_CP157484.1"/>
</dbReference>
<name>A0AAU7JEK7_9HYPH</name>
<feature type="chain" id="PRO_5043806409" description="Sulfur globule protein" evidence="1">
    <location>
        <begin position="28"/>
        <end position="106"/>
    </location>
</feature>
<protein>
    <recommendedName>
        <fullName evidence="3">Sulfur globule protein</fullName>
    </recommendedName>
</protein>